<protein>
    <submittedName>
        <fullName evidence="2">NnrS family protein</fullName>
    </submittedName>
</protein>
<comment type="caution">
    <text evidence="2">The sequence shown here is derived from an EMBL/GenBank/DDBJ whole genome shotgun (WGS) entry which is preliminary data.</text>
</comment>
<proteinExistence type="predicted"/>
<dbReference type="Proteomes" id="UP000525652">
    <property type="component" value="Unassembled WGS sequence"/>
</dbReference>
<evidence type="ECO:0000313" key="2">
    <source>
        <dbReference type="EMBL" id="MBC2603547.1"/>
    </source>
</evidence>
<reference evidence="2 3" key="1">
    <citation type="submission" date="2020-07" db="EMBL/GenBank/DDBJ databases">
        <authorList>
            <person name="Feng X."/>
        </authorList>
    </citation>
    <scope>NUCLEOTIDE SEQUENCE [LARGE SCALE GENOMIC DNA]</scope>
    <source>
        <strain evidence="2 3">JCM14086</strain>
    </source>
</reference>
<evidence type="ECO:0000256" key="1">
    <source>
        <dbReference type="SAM" id="Phobius"/>
    </source>
</evidence>
<dbReference type="EMBL" id="JACHVA010000127">
    <property type="protein sequence ID" value="MBC2603547.1"/>
    <property type="molecule type" value="Genomic_DNA"/>
</dbReference>
<feature type="transmembrane region" description="Helical" evidence="1">
    <location>
        <begin position="315"/>
        <end position="338"/>
    </location>
</feature>
<keyword evidence="1" id="KW-0472">Membrane</keyword>
<sequence>MLSSFPSRNRQPVEETASPKRYWKLVAAGEPYRLLFPVGTLVGILGVSLWPAYVWGQIDFYPGTIHSRIMIQGFLTCFIIGFLGTAFPRLLGVRRFQLEETLSWTTALVAGSLCHIFGSLTWGDFLFTLSLLLLLGSLFVRFRKRQDTPPPGFILVLLGLSCAWVGGILLLFEPITPETISQSWFVFAKLALNQGYLLLPVMGIGAFLIPRFFGLPNRQNFPESLALPKGWIPRAAFALFCGILVIASFLLETLHYDRSGFGLRAFAVFLYFARELPLHRAQLRQGALALAMRLSLLSIPLGYLLMAIWPQWQGALIHVVFISGFSLLTFTVASRVVLGHGGSSHLFKAKLVSIYGVTGLLVLAMLTRVSADWMPHIRNSHLGYAALAWIVGTVIWLMRFSPLLRREDKEE</sequence>
<feature type="transmembrane region" description="Helical" evidence="1">
    <location>
        <begin position="34"/>
        <end position="54"/>
    </location>
</feature>
<name>A0A7X1E7B4_9BACT</name>
<feature type="transmembrane region" description="Helical" evidence="1">
    <location>
        <begin position="69"/>
        <end position="90"/>
    </location>
</feature>
<dbReference type="Pfam" id="PF05940">
    <property type="entry name" value="NnrS"/>
    <property type="match status" value="1"/>
</dbReference>
<dbReference type="RefSeq" id="WP_185694171.1">
    <property type="nucleotide sequence ID" value="NZ_JACHVA010000127.1"/>
</dbReference>
<feature type="transmembrane region" description="Helical" evidence="1">
    <location>
        <begin position="195"/>
        <end position="214"/>
    </location>
</feature>
<feature type="transmembrane region" description="Helical" evidence="1">
    <location>
        <begin position="350"/>
        <end position="369"/>
    </location>
</feature>
<gene>
    <name evidence="2" type="ORF">H5P30_17325</name>
</gene>
<keyword evidence="1" id="KW-0812">Transmembrane</keyword>
<feature type="transmembrane region" description="Helical" evidence="1">
    <location>
        <begin position="290"/>
        <end position="309"/>
    </location>
</feature>
<dbReference type="InterPro" id="IPR010266">
    <property type="entry name" value="NnrS"/>
</dbReference>
<keyword evidence="1" id="KW-1133">Transmembrane helix</keyword>
<feature type="transmembrane region" description="Helical" evidence="1">
    <location>
        <begin position="235"/>
        <end position="255"/>
    </location>
</feature>
<feature type="transmembrane region" description="Helical" evidence="1">
    <location>
        <begin position="154"/>
        <end position="175"/>
    </location>
</feature>
<evidence type="ECO:0000313" key="3">
    <source>
        <dbReference type="Proteomes" id="UP000525652"/>
    </source>
</evidence>
<dbReference type="AlphaFoldDB" id="A0A7X1E7B4"/>
<organism evidence="2 3">
    <name type="scientific">Puniceicoccus vermicola</name>
    <dbReference type="NCBI Taxonomy" id="388746"/>
    <lineage>
        <taxon>Bacteria</taxon>
        <taxon>Pseudomonadati</taxon>
        <taxon>Verrucomicrobiota</taxon>
        <taxon>Opitutia</taxon>
        <taxon>Puniceicoccales</taxon>
        <taxon>Puniceicoccaceae</taxon>
        <taxon>Puniceicoccus</taxon>
    </lineage>
</organism>
<keyword evidence="3" id="KW-1185">Reference proteome</keyword>
<accession>A0A7X1E7B4</accession>
<feature type="transmembrane region" description="Helical" evidence="1">
    <location>
        <begin position="381"/>
        <end position="400"/>
    </location>
</feature>